<evidence type="ECO:0000256" key="1">
    <source>
        <dbReference type="ARBA" id="ARBA00001771"/>
    </source>
</evidence>
<accession>A0A1L8MN15</accession>
<keyword evidence="6" id="KW-0479">Metal-binding</keyword>
<dbReference type="GO" id="GO:0009229">
    <property type="term" value="P:thiamine diphosphate biosynthetic process"/>
    <property type="evidence" value="ECO:0007669"/>
    <property type="project" value="UniProtKB-UniPathway"/>
</dbReference>
<gene>
    <name evidence="13" type="ORF">A9Q68_00825</name>
</gene>
<keyword evidence="8" id="KW-0418">Kinase</keyword>
<evidence type="ECO:0000256" key="3">
    <source>
        <dbReference type="ARBA" id="ARBA00004868"/>
    </source>
</evidence>
<evidence type="ECO:0000256" key="9">
    <source>
        <dbReference type="ARBA" id="ARBA00022840"/>
    </source>
</evidence>
<evidence type="ECO:0000256" key="7">
    <source>
        <dbReference type="ARBA" id="ARBA00022741"/>
    </source>
</evidence>
<feature type="transmembrane region" description="Helical" evidence="12">
    <location>
        <begin position="26"/>
        <end position="49"/>
    </location>
</feature>
<comment type="catalytic activity">
    <reaction evidence="1">
        <text>5-(2-hydroxyethyl)-4-methylthiazole + ATP = 4-methyl-5-(2-phosphooxyethyl)-thiazole + ADP + H(+)</text>
        <dbReference type="Rhea" id="RHEA:24212"/>
        <dbReference type="ChEBI" id="CHEBI:15378"/>
        <dbReference type="ChEBI" id="CHEBI:17957"/>
        <dbReference type="ChEBI" id="CHEBI:30616"/>
        <dbReference type="ChEBI" id="CHEBI:58296"/>
        <dbReference type="ChEBI" id="CHEBI:456216"/>
        <dbReference type="EC" id="2.7.1.50"/>
    </reaction>
</comment>
<keyword evidence="9" id="KW-0067">ATP-binding</keyword>
<dbReference type="Pfam" id="PF02110">
    <property type="entry name" value="HK"/>
    <property type="match status" value="1"/>
</dbReference>
<evidence type="ECO:0000256" key="10">
    <source>
        <dbReference type="ARBA" id="ARBA00022842"/>
    </source>
</evidence>
<keyword evidence="14" id="KW-1185">Reference proteome</keyword>
<dbReference type="EMBL" id="LZDD01000001">
    <property type="protein sequence ID" value="OJF72116.1"/>
    <property type="molecule type" value="Genomic_DNA"/>
</dbReference>
<dbReference type="InterPro" id="IPR029056">
    <property type="entry name" value="Ribokinase-like"/>
</dbReference>
<dbReference type="SUPFAM" id="SSF53613">
    <property type="entry name" value="Ribokinase-like"/>
    <property type="match status" value="1"/>
</dbReference>
<dbReference type="AlphaFoldDB" id="A0A1L8MN15"/>
<keyword evidence="10" id="KW-0460">Magnesium</keyword>
<keyword evidence="7" id="KW-0547">Nucleotide-binding</keyword>
<dbReference type="GO" id="GO:0000287">
    <property type="term" value="F:magnesium ion binding"/>
    <property type="evidence" value="ECO:0007669"/>
    <property type="project" value="InterPro"/>
</dbReference>
<organism evidence="13 14">
    <name type="scientific">Streptococcus bovimastitidis</name>
    <dbReference type="NCBI Taxonomy" id="1856638"/>
    <lineage>
        <taxon>Bacteria</taxon>
        <taxon>Bacillati</taxon>
        <taxon>Bacillota</taxon>
        <taxon>Bacilli</taxon>
        <taxon>Lactobacillales</taxon>
        <taxon>Streptococcaceae</taxon>
        <taxon>Streptococcus</taxon>
    </lineage>
</organism>
<dbReference type="UniPathway" id="UPA00060">
    <property type="reaction ID" value="UER00139"/>
</dbReference>
<evidence type="ECO:0000256" key="8">
    <source>
        <dbReference type="ARBA" id="ARBA00022777"/>
    </source>
</evidence>
<keyword evidence="5" id="KW-0808">Transferase</keyword>
<dbReference type="Proteomes" id="UP000182015">
    <property type="component" value="Unassembled WGS sequence"/>
</dbReference>
<dbReference type="InterPro" id="IPR000417">
    <property type="entry name" value="Hyethyz_kinase"/>
</dbReference>
<evidence type="ECO:0000313" key="13">
    <source>
        <dbReference type="EMBL" id="OJF72116.1"/>
    </source>
</evidence>
<evidence type="ECO:0000256" key="6">
    <source>
        <dbReference type="ARBA" id="ARBA00022723"/>
    </source>
</evidence>
<proteinExistence type="predicted"/>
<evidence type="ECO:0000313" key="14">
    <source>
        <dbReference type="Proteomes" id="UP000182015"/>
    </source>
</evidence>
<sequence length="109" mass="11420">MPVVITGEKDAIAVDGSVTLLENGSAMMPLVTGTGCLLGAVLAAFIAVADPSQYKDCLIEALSSYNIAGELAEEASANKGPGSYQIAFLDALYNIKDEDVEERIKVSHE</sequence>
<protein>
    <recommendedName>
        <fullName evidence="4">hydroxyethylthiazole kinase</fullName>
        <ecNumber evidence="4">2.7.1.50</ecNumber>
    </recommendedName>
</protein>
<comment type="pathway">
    <text evidence="3">Cofactor biosynthesis; thiamine diphosphate biosynthesis; 4-methyl-5-(2-phosphoethyl)-thiazole from 5-(2-hydroxyethyl)-4-methylthiazole: step 1/1.</text>
</comment>
<dbReference type="Gene3D" id="3.40.1190.20">
    <property type="match status" value="1"/>
</dbReference>
<comment type="caution">
    <text evidence="13">The sequence shown here is derived from an EMBL/GenBank/DDBJ whole genome shotgun (WGS) entry which is preliminary data.</text>
</comment>
<keyword evidence="12" id="KW-0812">Transmembrane</keyword>
<keyword evidence="11" id="KW-0784">Thiamine biosynthesis</keyword>
<dbReference type="GO" id="GO:0005524">
    <property type="term" value="F:ATP binding"/>
    <property type="evidence" value="ECO:0007669"/>
    <property type="project" value="UniProtKB-KW"/>
</dbReference>
<evidence type="ECO:0000256" key="11">
    <source>
        <dbReference type="ARBA" id="ARBA00022977"/>
    </source>
</evidence>
<evidence type="ECO:0000256" key="12">
    <source>
        <dbReference type="SAM" id="Phobius"/>
    </source>
</evidence>
<dbReference type="OrthoDB" id="9778146at2"/>
<reference evidence="14" key="1">
    <citation type="submission" date="2016-06" db="EMBL/GenBank/DDBJ databases">
        <authorList>
            <person name="de Vries S.P.W."/>
            <person name="Hadjirin N.F."/>
            <person name="Lay E.M."/>
            <person name="Zadoks R.N."/>
            <person name="Peacock S.J."/>
            <person name="Parkhill J."/>
            <person name="Grant A.J."/>
            <person name="Mcdougall S."/>
            <person name="Holmes M.A."/>
        </authorList>
    </citation>
    <scope>NUCLEOTIDE SEQUENCE [LARGE SCALE GENOMIC DNA]</scope>
    <source>
        <strain evidence="14">NZ1587</strain>
    </source>
</reference>
<dbReference type="GO" id="GO:0004417">
    <property type="term" value="F:hydroxyethylthiazole kinase activity"/>
    <property type="evidence" value="ECO:0007669"/>
    <property type="project" value="UniProtKB-EC"/>
</dbReference>
<name>A0A1L8MN15_9STRE</name>
<dbReference type="GO" id="GO:0009228">
    <property type="term" value="P:thiamine biosynthetic process"/>
    <property type="evidence" value="ECO:0007669"/>
    <property type="project" value="UniProtKB-KW"/>
</dbReference>
<keyword evidence="12" id="KW-0472">Membrane</keyword>
<evidence type="ECO:0000256" key="2">
    <source>
        <dbReference type="ARBA" id="ARBA00001946"/>
    </source>
</evidence>
<comment type="cofactor">
    <cofactor evidence="2">
        <name>Mg(2+)</name>
        <dbReference type="ChEBI" id="CHEBI:18420"/>
    </cofactor>
</comment>
<keyword evidence="12" id="KW-1133">Transmembrane helix</keyword>
<dbReference type="EC" id="2.7.1.50" evidence="4"/>
<evidence type="ECO:0000256" key="5">
    <source>
        <dbReference type="ARBA" id="ARBA00022679"/>
    </source>
</evidence>
<evidence type="ECO:0000256" key="4">
    <source>
        <dbReference type="ARBA" id="ARBA00012129"/>
    </source>
</evidence>
<dbReference type="STRING" id="1856638.A9Q68_00825"/>